<proteinExistence type="predicted"/>
<feature type="transmembrane region" description="Helical" evidence="2">
    <location>
        <begin position="5"/>
        <end position="26"/>
    </location>
</feature>
<dbReference type="InterPro" id="IPR004843">
    <property type="entry name" value="Calcineurin-like_PHP"/>
</dbReference>
<evidence type="ECO:0000259" key="3">
    <source>
        <dbReference type="Pfam" id="PF00149"/>
    </source>
</evidence>
<keyword evidence="2" id="KW-1133">Transmembrane helix</keyword>
<dbReference type="PANTHER" id="PTHR32440:SF0">
    <property type="entry name" value="PHOSPHATASE DCR2-RELATED"/>
    <property type="match status" value="1"/>
</dbReference>
<comment type="caution">
    <text evidence="4">The sequence shown here is derived from an EMBL/GenBank/DDBJ whole genome shotgun (WGS) entry which is preliminary data.</text>
</comment>
<dbReference type="GO" id="GO:0005737">
    <property type="term" value="C:cytoplasm"/>
    <property type="evidence" value="ECO:0007669"/>
    <property type="project" value="TreeGrafter"/>
</dbReference>
<reference evidence="4" key="1">
    <citation type="submission" date="2023-02" db="EMBL/GenBank/DDBJ databases">
        <authorList>
            <person name="Palmer J.M."/>
        </authorList>
    </citation>
    <scope>NUCLEOTIDE SEQUENCE</scope>
    <source>
        <strain evidence="4">FW57</strain>
    </source>
</reference>
<dbReference type="Gene3D" id="3.60.21.10">
    <property type="match status" value="1"/>
</dbReference>
<protein>
    <recommendedName>
        <fullName evidence="3">Calcineurin-like phosphoesterase domain-containing protein</fullName>
    </recommendedName>
</protein>
<gene>
    <name evidence="4" type="ORF">NEMBOFW57_005808</name>
</gene>
<keyword evidence="2" id="KW-0812">Transmembrane</keyword>
<evidence type="ECO:0000256" key="1">
    <source>
        <dbReference type="SAM" id="MobiDB-lite"/>
    </source>
</evidence>
<sequence>MTRRIVRTIVQTTTAALFTFIIIFFLDRNFRVLPDALHGYLPTHHAGTVITDITLVKCSSLNVFSSCKLDSTLWHRIEKDLYLRKGIFSSAYLHIQRKREEELTSEDRVVVDVSVGRLDPEVAAAKSAKNGRRGEGAKDHHKGEEKWESRPGGLWIKRSNKRGVSDSKSAVTGVDVLFGDDAVEARPGWAITGTSLLLDAGSSVPAAHITVRRGAEEEPFKPVPRIGENGRFKIMQLADLHLSTGVGHCRDALPEDWNGGKCEADPRTLDFVIKILEEERPNLVVLSGDQVNGETAPDTQTAIFKYAQLLIKHKIPYVSIFGNHDDEGSMSRAAQMELIETLPYSLSKAGPQGIDGVGNYYIEVLARGSSGHSAITVYLLDTHSYSPNERKFKGYDWIKKNQIDWFSNTAESLKKKHKEYTHHHMDVAFIHIPIPEYTSPNLTLVGEWKEPSTAPAYNSGFYDALVEQGVSMVSCGHDHVNEYCGLSQTEEGKPGLWMCYAAAHGFGGYAGYGGFHRKIRIFDFDMNEARITTYKRVEYGDDVGKRLDELIIVDAGRVVAPMQEE</sequence>
<dbReference type="EMBL" id="JAHCVI010000002">
    <property type="protein sequence ID" value="KAG7289437.1"/>
    <property type="molecule type" value="Genomic_DNA"/>
</dbReference>
<dbReference type="SUPFAM" id="SSF56300">
    <property type="entry name" value="Metallo-dependent phosphatases"/>
    <property type="match status" value="1"/>
</dbReference>
<dbReference type="InterPro" id="IPR029052">
    <property type="entry name" value="Metallo-depent_PP-like"/>
</dbReference>
<dbReference type="PANTHER" id="PTHR32440">
    <property type="entry name" value="PHOSPHATASE DCR2-RELATED-RELATED"/>
    <property type="match status" value="1"/>
</dbReference>
<name>A0AAD4EXP8_9PEZI</name>
<dbReference type="Pfam" id="PF00149">
    <property type="entry name" value="Metallophos"/>
    <property type="match status" value="1"/>
</dbReference>
<dbReference type="Proteomes" id="UP001197093">
    <property type="component" value="Unassembled WGS sequence"/>
</dbReference>
<dbReference type="GO" id="GO:0004721">
    <property type="term" value="F:phosphoprotein phosphatase activity"/>
    <property type="evidence" value="ECO:0007669"/>
    <property type="project" value="TreeGrafter"/>
</dbReference>
<dbReference type="FunFam" id="3.60.21.10:FF:000054">
    <property type="entry name" value="DCR2p Phosphoesterase"/>
    <property type="match status" value="1"/>
</dbReference>
<feature type="domain" description="Calcineurin-like phosphoesterase" evidence="3">
    <location>
        <begin position="232"/>
        <end position="480"/>
    </location>
</feature>
<evidence type="ECO:0000313" key="4">
    <source>
        <dbReference type="EMBL" id="KAG7289437.1"/>
    </source>
</evidence>
<organism evidence="4 5">
    <name type="scientific">Staphylotrichum longicolle</name>
    <dbReference type="NCBI Taxonomy" id="669026"/>
    <lineage>
        <taxon>Eukaryota</taxon>
        <taxon>Fungi</taxon>
        <taxon>Dikarya</taxon>
        <taxon>Ascomycota</taxon>
        <taxon>Pezizomycotina</taxon>
        <taxon>Sordariomycetes</taxon>
        <taxon>Sordariomycetidae</taxon>
        <taxon>Sordariales</taxon>
        <taxon>Chaetomiaceae</taxon>
        <taxon>Staphylotrichum</taxon>
    </lineage>
</organism>
<evidence type="ECO:0000256" key="2">
    <source>
        <dbReference type="SAM" id="Phobius"/>
    </source>
</evidence>
<feature type="region of interest" description="Disordered" evidence="1">
    <location>
        <begin position="124"/>
        <end position="151"/>
    </location>
</feature>
<dbReference type="CDD" id="cd07383">
    <property type="entry name" value="MPP_Dcr2"/>
    <property type="match status" value="1"/>
</dbReference>
<keyword evidence="5" id="KW-1185">Reference proteome</keyword>
<keyword evidence="2" id="KW-0472">Membrane</keyword>
<feature type="compositionally biased region" description="Basic and acidic residues" evidence="1">
    <location>
        <begin position="132"/>
        <end position="149"/>
    </location>
</feature>
<evidence type="ECO:0000313" key="5">
    <source>
        <dbReference type="Proteomes" id="UP001197093"/>
    </source>
</evidence>
<dbReference type="AlphaFoldDB" id="A0AAD4EXP8"/>
<accession>A0AAD4EXP8</accession>